<dbReference type="InterPro" id="IPR000914">
    <property type="entry name" value="SBP_5_dom"/>
</dbReference>
<proteinExistence type="inferred from homology"/>
<evidence type="ECO:0000313" key="9">
    <source>
        <dbReference type="Proteomes" id="UP001055149"/>
    </source>
</evidence>
<dbReference type="EMBL" id="BQXH01000008">
    <property type="protein sequence ID" value="GKS81387.1"/>
    <property type="molecule type" value="Genomic_DNA"/>
</dbReference>
<dbReference type="PROSITE" id="PS51257">
    <property type="entry name" value="PROKAR_LIPOPROTEIN"/>
    <property type="match status" value="1"/>
</dbReference>
<keyword evidence="4 6" id="KW-0732">Signal</keyword>
<reference evidence="8" key="1">
    <citation type="journal article" date="2022" name="Int. J. Syst. Evol. Microbiol.">
        <title>A novel species of lactic acid bacteria, Ligilactobacillus pabuli sp. nov., isolated from alfalfa silage.</title>
        <authorList>
            <person name="Tohno M."/>
            <person name="Tanizawa Y."/>
            <person name="Sawada H."/>
            <person name="Sakamoto M."/>
            <person name="Ohkuma M."/>
            <person name="Kobayashi H."/>
        </authorList>
    </citation>
    <scope>NUCLEOTIDE SEQUENCE</scope>
    <source>
        <strain evidence="8">AF129</strain>
    </source>
</reference>
<dbReference type="Gene3D" id="3.40.190.10">
    <property type="entry name" value="Periplasmic binding protein-like II"/>
    <property type="match status" value="1"/>
</dbReference>
<keyword evidence="9" id="KW-1185">Reference proteome</keyword>
<evidence type="ECO:0000313" key="8">
    <source>
        <dbReference type="EMBL" id="GKS81387.1"/>
    </source>
</evidence>
<organism evidence="8 9">
    <name type="scientific">Ligilactobacillus pabuli</name>
    <dbReference type="NCBI Taxonomy" id="2886039"/>
    <lineage>
        <taxon>Bacteria</taxon>
        <taxon>Bacillati</taxon>
        <taxon>Bacillota</taxon>
        <taxon>Bacilli</taxon>
        <taxon>Lactobacillales</taxon>
        <taxon>Lactobacillaceae</taxon>
        <taxon>Ligilactobacillus</taxon>
    </lineage>
</organism>
<gene>
    <name evidence="8" type="ORF">LPAF129_10730</name>
</gene>
<dbReference type="InterPro" id="IPR039424">
    <property type="entry name" value="SBP_5"/>
</dbReference>
<dbReference type="PANTHER" id="PTHR30290">
    <property type="entry name" value="PERIPLASMIC BINDING COMPONENT OF ABC TRANSPORTER"/>
    <property type="match status" value="1"/>
</dbReference>
<dbReference type="PANTHER" id="PTHR30290:SF10">
    <property type="entry name" value="PERIPLASMIC OLIGOPEPTIDE-BINDING PROTEIN-RELATED"/>
    <property type="match status" value="1"/>
</dbReference>
<evidence type="ECO:0000256" key="4">
    <source>
        <dbReference type="ARBA" id="ARBA00022729"/>
    </source>
</evidence>
<protein>
    <submittedName>
        <fullName evidence="8">ABC transporter substrate-binding protein</fullName>
    </submittedName>
</protein>
<keyword evidence="3" id="KW-0813">Transport</keyword>
<comment type="subcellular location">
    <subcellularLocation>
        <location evidence="1">Cell envelope</location>
    </subcellularLocation>
</comment>
<dbReference type="Pfam" id="PF00496">
    <property type="entry name" value="SBP_bac_5"/>
    <property type="match status" value="1"/>
</dbReference>
<dbReference type="SUPFAM" id="SSF53850">
    <property type="entry name" value="Periplasmic binding protein-like II"/>
    <property type="match status" value="1"/>
</dbReference>
<feature type="region of interest" description="Disordered" evidence="5">
    <location>
        <begin position="29"/>
        <end position="59"/>
    </location>
</feature>
<dbReference type="Proteomes" id="UP001055149">
    <property type="component" value="Unassembled WGS sequence"/>
</dbReference>
<comment type="similarity">
    <text evidence="2">Belongs to the bacterial solute-binding protein 5 family.</text>
</comment>
<dbReference type="CDD" id="cd08504">
    <property type="entry name" value="PBP2_OppA"/>
    <property type="match status" value="1"/>
</dbReference>
<accession>A0ABQ5JHC0</accession>
<evidence type="ECO:0000256" key="1">
    <source>
        <dbReference type="ARBA" id="ARBA00004196"/>
    </source>
</evidence>
<evidence type="ECO:0000259" key="7">
    <source>
        <dbReference type="Pfam" id="PF00496"/>
    </source>
</evidence>
<sequence>MMSQKKSFAQVIVALGGLFLLTGCGQSQAKGTPKDQPLHVMLPSEPMTADPNKSADTNSSSVIRQVMEGLYAFDKNNKVVPGVAKKIVKPTNDGKRYTLELKKSAKWANGQPVTANDFVYSFRRIADPKTSAQNVSAYDNIQNFEAVQNKELPPSAVGIKALGKHRLQIDFARKTPWFNYLAATAYYPLNQKTVEKYGKEYGTSSQKLMTNGAYQLKGWKGTNNSWTYQKNPRYWNANKVKINKVVVKVTKEQNTAANLFQTKKLDEATLTGQYVKGHANDSALRHRMLGRMTYLTFNSEAKETSSENLRQAFSYVINRQTIAKNVLQDGSKPAKNLIPQGDQKNPQTHQDMAQDLGNLVPTDVKKAQSYWKKYLAEQGKKQVTLDLLVDDTDEDKHVGTYIQSAAEKNFPGLKVTVSSLPHAQHVSRSFDKKYQINLLGWTTRWLDSADFLSLAAADKPINFTNWKDQPFNASLQKAAQTDGQARYDNLVKANRRLMEVKGLVPLYQPAEGKLVNPKLGGIKYGLVTDVQYKHAYWK</sequence>
<feature type="signal peptide" evidence="6">
    <location>
        <begin position="1"/>
        <end position="29"/>
    </location>
</feature>
<evidence type="ECO:0000256" key="5">
    <source>
        <dbReference type="SAM" id="MobiDB-lite"/>
    </source>
</evidence>
<evidence type="ECO:0000256" key="2">
    <source>
        <dbReference type="ARBA" id="ARBA00005695"/>
    </source>
</evidence>
<feature type="domain" description="Solute-binding protein family 5" evidence="7">
    <location>
        <begin position="78"/>
        <end position="458"/>
    </location>
</feature>
<comment type="caution">
    <text evidence="8">The sequence shown here is derived from an EMBL/GenBank/DDBJ whole genome shotgun (WGS) entry which is preliminary data.</text>
</comment>
<feature type="chain" id="PRO_5045868696" evidence="6">
    <location>
        <begin position="30"/>
        <end position="538"/>
    </location>
</feature>
<evidence type="ECO:0000256" key="3">
    <source>
        <dbReference type="ARBA" id="ARBA00022448"/>
    </source>
</evidence>
<dbReference type="InterPro" id="IPR030678">
    <property type="entry name" value="Peptide/Ni-bd"/>
</dbReference>
<name>A0ABQ5JHC0_9LACO</name>
<evidence type="ECO:0000256" key="6">
    <source>
        <dbReference type="SAM" id="SignalP"/>
    </source>
</evidence>
<dbReference type="Gene3D" id="3.90.76.10">
    <property type="entry name" value="Dipeptide-binding Protein, Domain 1"/>
    <property type="match status" value="1"/>
</dbReference>
<dbReference type="Gene3D" id="3.10.105.10">
    <property type="entry name" value="Dipeptide-binding Protein, Domain 3"/>
    <property type="match status" value="1"/>
</dbReference>
<dbReference type="PIRSF" id="PIRSF002741">
    <property type="entry name" value="MppA"/>
    <property type="match status" value="1"/>
</dbReference>